<protein>
    <submittedName>
        <fullName evidence="1">Uncharacterized protein</fullName>
    </submittedName>
</protein>
<reference evidence="1 2" key="1">
    <citation type="submission" date="2024-01" db="EMBL/GenBank/DDBJ databases">
        <title>The genomes of 5 underutilized Papilionoideae crops provide insights into root nodulation and disease resistanc.</title>
        <authorList>
            <person name="Jiang F."/>
        </authorList>
    </citation>
    <scope>NUCLEOTIDE SEQUENCE [LARGE SCALE GENOMIC DNA]</scope>
    <source>
        <strain evidence="1">DUOXIRENSHENG_FW03</strain>
        <tissue evidence="1">Leaves</tissue>
    </source>
</reference>
<evidence type="ECO:0000313" key="1">
    <source>
        <dbReference type="EMBL" id="KAK7404495.1"/>
    </source>
</evidence>
<sequence>MIRDCNTYYTGSLEIYGVIICGTSCARDVSPNSLVQGRCGAIAACSNFFYWTRFVKQIRFNFQFAKIESSGANFAKQN</sequence>
<evidence type="ECO:0000313" key="2">
    <source>
        <dbReference type="Proteomes" id="UP001386955"/>
    </source>
</evidence>
<dbReference type="Proteomes" id="UP001386955">
    <property type="component" value="Unassembled WGS sequence"/>
</dbReference>
<proteinExistence type="predicted"/>
<organism evidence="1 2">
    <name type="scientific">Psophocarpus tetragonolobus</name>
    <name type="common">Winged bean</name>
    <name type="synonym">Dolichos tetragonolobus</name>
    <dbReference type="NCBI Taxonomy" id="3891"/>
    <lineage>
        <taxon>Eukaryota</taxon>
        <taxon>Viridiplantae</taxon>
        <taxon>Streptophyta</taxon>
        <taxon>Embryophyta</taxon>
        <taxon>Tracheophyta</taxon>
        <taxon>Spermatophyta</taxon>
        <taxon>Magnoliopsida</taxon>
        <taxon>eudicotyledons</taxon>
        <taxon>Gunneridae</taxon>
        <taxon>Pentapetalae</taxon>
        <taxon>rosids</taxon>
        <taxon>fabids</taxon>
        <taxon>Fabales</taxon>
        <taxon>Fabaceae</taxon>
        <taxon>Papilionoideae</taxon>
        <taxon>50 kb inversion clade</taxon>
        <taxon>NPAAA clade</taxon>
        <taxon>indigoferoid/millettioid clade</taxon>
        <taxon>Phaseoleae</taxon>
        <taxon>Psophocarpus</taxon>
    </lineage>
</organism>
<accession>A0AAN9STS9</accession>
<comment type="caution">
    <text evidence="1">The sequence shown here is derived from an EMBL/GenBank/DDBJ whole genome shotgun (WGS) entry which is preliminary data.</text>
</comment>
<keyword evidence="2" id="KW-1185">Reference proteome</keyword>
<dbReference type="AlphaFoldDB" id="A0AAN9STS9"/>
<name>A0AAN9STS9_PSOTE</name>
<gene>
    <name evidence="1" type="ORF">VNO78_05428</name>
</gene>
<dbReference type="EMBL" id="JAYMYS010000002">
    <property type="protein sequence ID" value="KAK7404495.1"/>
    <property type="molecule type" value="Genomic_DNA"/>
</dbReference>